<proteinExistence type="predicted"/>
<protein>
    <submittedName>
        <fullName evidence="1">Uncharacterized protein</fullName>
    </submittedName>
</protein>
<sequence length="79" mass="8219">MTETPSDILLAAAAQGASHARYRLAVASALAALDAECLSRSQEAVARSRELLAIPVYPPLRRATGTPASAPVDFISSIL</sequence>
<evidence type="ECO:0000313" key="2">
    <source>
        <dbReference type="Proteomes" id="UP001055153"/>
    </source>
</evidence>
<dbReference type="EMBL" id="BPQQ01000010">
    <property type="protein sequence ID" value="GJD99095.1"/>
    <property type="molecule type" value="Genomic_DNA"/>
</dbReference>
<evidence type="ECO:0000313" key="1">
    <source>
        <dbReference type="EMBL" id="GJD99095.1"/>
    </source>
</evidence>
<keyword evidence="2" id="KW-1185">Reference proteome</keyword>
<comment type="caution">
    <text evidence="1">The sequence shown here is derived from an EMBL/GenBank/DDBJ whole genome shotgun (WGS) entry which is preliminary data.</text>
</comment>
<dbReference type="Proteomes" id="UP001055153">
    <property type="component" value="Unassembled WGS sequence"/>
</dbReference>
<organism evidence="1 2">
    <name type="scientific">Methylobacterium isbiliense</name>
    <dbReference type="NCBI Taxonomy" id="315478"/>
    <lineage>
        <taxon>Bacteria</taxon>
        <taxon>Pseudomonadati</taxon>
        <taxon>Pseudomonadota</taxon>
        <taxon>Alphaproteobacteria</taxon>
        <taxon>Hyphomicrobiales</taxon>
        <taxon>Methylobacteriaceae</taxon>
        <taxon>Methylobacterium</taxon>
    </lineage>
</organism>
<accession>A0ABQ4S7D1</accession>
<dbReference type="RefSeq" id="WP_238233974.1">
    <property type="nucleotide sequence ID" value="NZ_BPQQ01000010.1"/>
</dbReference>
<gene>
    <name evidence="1" type="ORF">GMJLKIPL_1011</name>
</gene>
<reference evidence="1" key="2">
    <citation type="submission" date="2021-08" db="EMBL/GenBank/DDBJ databases">
        <authorList>
            <person name="Tani A."/>
            <person name="Ola A."/>
            <person name="Ogura Y."/>
            <person name="Katsura K."/>
            <person name="Hayashi T."/>
        </authorList>
    </citation>
    <scope>NUCLEOTIDE SEQUENCE</scope>
    <source>
        <strain evidence="1">DSM 17168</strain>
    </source>
</reference>
<name>A0ABQ4S7D1_9HYPH</name>
<reference evidence="1" key="1">
    <citation type="journal article" date="2021" name="Front. Microbiol.">
        <title>Comprehensive Comparative Genomics and Phenotyping of Methylobacterium Species.</title>
        <authorList>
            <person name="Alessa O."/>
            <person name="Ogura Y."/>
            <person name="Fujitani Y."/>
            <person name="Takami H."/>
            <person name="Hayashi T."/>
            <person name="Sahin N."/>
            <person name="Tani A."/>
        </authorList>
    </citation>
    <scope>NUCLEOTIDE SEQUENCE</scope>
    <source>
        <strain evidence="1">DSM 17168</strain>
    </source>
</reference>